<dbReference type="RefSeq" id="WP_009579422.1">
    <property type="nucleotide sequence ID" value="NZ_AMZN01000029.1"/>
</dbReference>
<comment type="similarity">
    <text evidence="3 11">Belongs to the gamma-glutamyltransferase family.</text>
</comment>
<dbReference type="PANTHER" id="PTHR43199">
    <property type="entry name" value="GLUTATHIONE HYDROLASE"/>
    <property type="match status" value="1"/>
</dbReference>
<dbReference type="GO" id="GO:0036374">
    <property type="term" value="F:glutathione hydrolase activity"/>
    <property type="evidence" value="ECO:0007669"/>
    <property type="project" value="UniProtKB-UniRule"/>
</dbReference>
<evidence type="ECO:0000256" key="12">
    <source>
        <dbReference type="SAM" id="SignalP"/>
    </source>
</evidence>
<evidence type="ECO:0000256" key="9">
    <source>
        <dbReference type="PIRSR" id="PIRSR600101-1"/>
    </source>
</evidence>
<name>L8JT06_9BACT</name>
<feature type="binding site" evidence="10">
    <location>
        <position position="102"/>
    </location>
    <ligand>
        <name>L-glutamate</name>
        <dbReference type="ChEBI" id="CHEBI:29985"/>
    </ligand>
</feature>
<dbReference type="Pfam" id="PF01019">
    <property type="entry name" value="G_glu_transpept"/>
    <property type="match status" value="1"/>
</dbReference>
<dbReference type="InterPro" id="IPR029055">
    <property type="entry name" value="Ntn_hydrolases_N"/>
</dbReference>
<dbReference type="GO" id="GO:0006750">
    <property type="term" value="P:glutathione biosynthetic process"/>
    <property type="evidence" value="ECO:0007669"/>
    <property type="project" value="UniProtKB-KW"/>
</dbReference>
<evidence type="ECO:0000256" key="6">
    <source>
        <dbReference type="ARBA" id="ARBA00023145"/>
    </source>
</evidence>
<sequence length="565" mass="61817">MNARILAIIFLITSVFACQPDEPSSKQPVMGLITDSAMVVSAHPLASQVGVDILAKGGNAVDAAVAVQFALAVVFPAAGNIGGGGFMLYRSHDGKTDALDYRETAPLASRETMYLDENGEVIEDLSRMGHLAAGVPGSVAGMVEAHKKYGRLSWSELVQPAIDLAKNGFPLTQKEAKGLNGNREQFQQYNTVTPHFATRQWAEGDTLQLPHLAETLMRIRDHKRAGFYEGRTADLIVAEMKRGNGIITLEDLNNYHAIWRKPVEGVYKEYKIISMPPPSSGGIALIQLLKMIEPHPLADYGFHSPQAIHYMVEAERRVYADRATHLGDPDFYLVPTAHLLDTTYLKEQMLTVSPTNATPSDSINAGDFSLYESEETTHFSIIDTKGNAVAVTTTLNGSYGSYVVVDSAGFILNNEMDDFSVKPGVPNMYGLVGGKANAILPLKRMLSSMTPTILEKNKKLYMVVGTPGGSTIITSVFQAILNVTEFNMTMQEAVNAGRFHHQWKPDVILIERNALDKDTRETLEEMGHRIEERGTIGRVDAILVRPNRELEGGADPRGDDAARGF</sequence>
<evidence type="ECO:0000256" key="4">
    <source>
        <dbReference type="ARBA" id="ARBA00022679"/>
    </source>
</evidence>
<dbReference type="AlphaFoldDB" id="L8JT06"/>
<evidence type="ECO:0000256" key="2">
    <source>
        <dbReference type="ARBA" id="ARBA00001089"/>
    </source>
</evidence>
<comment type="caution">
    <text evidence="13">The sequence shown here is derived from an EMBL/GenBank/DDBJ whole genome shotgun (WGS) entry which is preliminary data.</text>
</comment>
<dbReference type="GO" id="GO:0006751">
    <property type="term" value="P:glutathione catabolic process"/>
    <property type="evidence" value="ECO:0007669"/>
    <property type="project" value="UniProtKB-UniRule"/>
</dbReference>
<dbReference type="Gene3D" id="3.60.20.40">
    <property type="match status" value="1"/>
</dbReference>
<dbReference type="EC" id="3.4.19.13" evidence="11"/>
<dbReference type="InterPro" id="IPR000101">
    <property type="entry name" value="GGT_peptidase"/>
</dbReference>
<comment type="catalytic activity">
    <reaction evidence="1 11">
        <text>an S-substituted glutathione + H2O = an S-substituted L-cysteinylglycine + L-glutamate</text>
        <dbReference type="Rhea" id="RHEA:59468"/>
        <dbReference type="ChEBI" id="CHEBI:15377"/>
        <dbReference type="ChEBI" id="CHEBI:29985"/>
        <dbReference type="ChEBI" id="CHEBI:90779"/>
        <dbReference type="ChEBI" id="CHEBI:143103"/>
        <dbReference type="EC" id="3.4.19.13"/>
    </reaction>
</comment>
<dbReference type="PATRIC" id="fig|1237149.3.peg.1931"/>
<proteinExistence type="inferred from homology"/>
<keyword evidence="11" id="KW-0317">Glutathione biosynthesis</keyword>
<feature type="binding site" evidence="10">
    <location>
        <position position="418"/>
    </location>
    <ligand>
        <name>L-glutamate</name>
        <dbReference type="ChEBI" id="CHEBI:29985"/>
    </ligand>
</feature>
<dbReference type="PROSITE" id="PS51257">
    <property type="entry name" value="PROKAR_LIPOPROTEIN"/>
    <property type="match status" value="1"/>
</dbReference>
<evidence type="ECO:0000256" key="10">
    <source>
        <dbReference type="PIRSR" id="PIRSR600101-2"/>
    </source>
</evidence>
<dbReference type="OrthoDB" id="9781342at2"/>
<dbReference type="InterPro" id="IPR043138">
    <property type="entry name" value="GGT_lsub"/>
</dbReference>
<dbReference type="InterPro" id="IPR043137">
    <property type="entry name" value="GGT_ssub_C"/>
</dbReference>
<dbReference type="InterPro" id="IPR055262">
    <property type="entry name" value="GGT_CS"/>
</dbReference>
<comment type="catalytic activity">
    <reaction evidence="8 11">
        <text>an N-terminal (5-L-glutamyl)-[peptide] + an alpha-amino acid = 5-L-glutamyl amino acid + an N-terminal L-alpha-aminoacyl-[peptide]</text>
        <dbReference type="Rhea" id="RHEA:23904"/>
        <dbReference type="Rhea" id="RHEA-COMP:9780"/>
        <dbReference type="Rhea" id="RHEA-COMP:9795"/>
        <dbReference type="ChEBI" id="CHEBI:77644"/>
        <dbReference type="ChEBI" id="CHEBI:78597"/>
        <dbReference type="ChEBI" id="CHEBI:78599"/>
        <dbReference type="ChEBI" id="CHEBI:78608"/>
        <dbReference type="EC" id="2.3.2.2"/>
    </reaction>
</comment>
<keyword evidence="12" id="KW-0732">Signal</keyword>
<evidence type="ECO:0000256" key="5">
    <source>
        <dbReference type="ARBA" id="ARBA00022801"/>
    </source>
</evidence>
<feature type="chain" id="PRO_5003993453" description="Glutathione hydrolase proenzyme" evidence="12">
    <location>
        <begin position="18"/>
        <end position="565"/>
    </location>
</feature>
<gene>
    <name evidence="13" type="ORF">C900_01975</name>
</gene>
<comment type="subunit">
    <text evidence="11">This enzyme consists of two polypeptide chains, which are synthesized in precursor form from a single polypeptide.</text>
</comment>
<keyword evidence="6 11" id="KW-0865">Zymogen</keyword>
<dbReference type="Proteomes" id="UP000011135">
    <property type="component" value="Unassembled WGS sequence"/>
</dbReference>
<evidence type="ECO:0000313" key="13">
    <source>
        <dbReference type="EMBL" id="ELR71980.1"/>
    </source>
</evidence>
<dbReference type="UniPathway" id="UPA00204"/>
<keyword evidence="4 11" id="KW-0808">Transferase</keyword>
<dbReference type="EC" id="2.3.2.2" evidence="11"/>
<dbReference type="SUPFAM" id="SSF56235">
    <property type="entry name" value="N-terminal nucleophile aminohydrolases (Ntn hydrolases)"/>
    <property type="match status" value="1"/>
</dbReference>
<protein>
    <recommendedName>
        <fullName evidence="11">Glutathione hydrolase proenzyme</fullName>
        <ecNumber evidence="11">2.3.2.2</ecNumber>
        <ecNumber evidence="11">3.4.19.13</ecNumber>
    </recommendedName>
    <component>
        <recommendedName>
            <fullName evidence="11">Glutathione hydrolase large chain</fullName>
        </recommendedName>
    </component>
    <component>
        <recommendedName>
            <fullName evidence="11">Glutathione hydrolase small chain</fullName>
        </recommendedName>
    </component>
</protein>
<evidence type="ECO:0000256" key="8">
    <source>
        <dbReference type="ARBA" id="ARBA00047417"/>
    </source>
</evidence>
<feature type="binding site" evidence="10">
    <location>
        <begin position="447"/>
        <end position="448"/>
    </location>
    <ligand>
        <name>L-glutamate</name>
        <dbReference type="ChEBI" id="CHEBI:29985"/>
    </ligand>
</feature>
<dbReference type="EMBL" id="AMZN01000029">
    <property type="protein sequence ID" value="ELR71980.1"/>
    <property type="molecule type" value="Genomic_DNA"/>
</dbReference>
<dbReference type="eggNOG" id="COG0405">
    <property type="taxonomic scope" value="Bacteria"/>
</dbReference>
<feature type="signal peptide" evidence="12">
    <location>
        <begin position="1"/>
        <end position="17"/>
    </location>
</feature>
<evidence type="ECO:0000256" key="7">
    <source>
        <dbReference type="ARBA" id="ARBA00023315"/>
    </source>
</evidence>
<dbReference type="GO" id="GO:0103068">
    <property type="term" value="F:leukotriene C4 gamma-glutamyl transferase activity"/>
    <property type="evidence" value="ECO:0007669"/>
    <property type="project" value="UniProtKB-EC"/>
</dbReference>
<evidence type="ECO:0000256" key="11">
    <source>
        <dbReference type="RuleBase" id="RU368036"/>
    </source>
</evidence>
<comment type="PTM">
    <text evidence="11">Cleaved by autocatalysis into a large and a small subunit.</text>
</comment>
<comment type="pathway">
    <text evidence="11">Sulfur metabolism; glutathione metabolism.</text>
</comment>
<evidence type="ECO:0000256" key="3">
    <source>
        <dbReference type="ARBA" id="ARBA00009381"/>
    </source>
</evidence>
<dbReference type="STRING" id="1237149.C900_01975"/>
<organism evidence="13 14">
    <name type="scientific">Fulvivirga imtechensis AK7</name>
    <dbReference type="NCBI Taxonomy" id="1237149"/>
    <lineage>
        <taxon>Bacteria</taxon>
        <taxon>Pseudomonadati</taxon>
        <taxon>Bacteroidota</taxon>
        <taxon>Cytophagia</taxon>
        <taxon>Cytophagales</taxon>
        <taxon>Fulvivirgaceae</taxon>
        <taxon>Fulvivirga</taxon>
    </lineage>
</organism>
<dbReference type="NCBIfam" id="TIGR00066">
    <property type="entry name" value="g_glut_trans"/>
    <property type="match status" value="1"/>
</dbReference>
<evidence type="ECO:0000313" key="14">
    <source>
        <dbReference type="Proteomes" id="UP000011135"/>
    </source>
</evidence>
<reference evidence="13 14" key="1">
    <citation type="submission" date="2012-12" db="EMBL/GenBank/DDBJ databases">
        <title>Genome assembly of Fulvivirga imtechensis AK7.</title>
        <authorList>
            <person name="Nupur N."/>
            <person name="Khatri I."/>
            <person name="Kumar R."/>
            <person name="Subramanian S."/>
            <person name="Pinnaka A."/>
        </authorList>
    </citation>
    <scope>NUCLEOTIDE SEQUENCE [LARGE SCALE GENOMIC DNA]</scope>
    <source>
        <strain evidence="13 14">AK7</strain>
    </source>
</reference>
<feature type="binding site" evidence="10">
    <location>
        <begin position="394"/>
        <end position="396"/>
    </location>
    <ligand>
        <name>L-glutamate</name>
        <dbReference type="ChEBI" id="CHEBI:29985"/>
    </ligand>
</feature>
<keyword evidence="7 11" id="KW-0012">Acyltransferase</keyword>
<feature type="binding site" evidence="10">
    <location>
        <position position="469"/>
    </location>
    <ligand>
        <name>L-glutamate</name>
        <dbReference type="ChEBI" id="CHEBI:29985"/>
    </ligand>
</feature>
<comment type="catalytic activity">
    <reaction evidence="2 11">
        <text>glutathione + H2O = L-cysteinylglycine + L-glutamate</text>
        <dbReference type="Rhea" id="RHEA:28807"/>
        <dbReference type="ChEBI" id="CHEBI:15377"/>
        <dbReference type="ChEBI" id="CHEBI:29985"/>
        <dbReference type="ChEBI" id="CHEBI:57925"/>
        <dbReference type="ChEBI" id="CHEBI:61694"/>
        <dbReference type="EC" id="3.4.19.13"/>
    </reaction>
</comment>
<dbReference type="Gene3D" id="1.10.246.130">
    <property type="match status" value="1"/>
</dbReference>
<dbReference type="PANTHER" id="PTHR43199:SF1">
    <property type="entry name" value="GLUTATHIONE HYDROLASE PROENZYME"/>
    <property type="match status" value="1"/>
</dbReference>
<evidence type="ECO:0000256" key="1">
    <source>
        <dbReference type="ARBA" id="ARBA00001049"/>
    </source>
</evidence>
<keyword evidence="14" id="KW-1185">Reference proteome</keyword>
<dbReference type="PRINTS" id="PR01210">
    <property type="entry name" value="GGTRANSPTASE"/>
</dbReference>
<dbReference type="PROSITE" id="PS00462">
    <property type="entry name" value="G_GLU_TRANSPEPTIDASE"/>
    <property type="match status" value="1"/>
</dbReference>
<dbReference type="InterPro" id="IPR051792">
    <property type="entry name" value="GGT_bact"/>
</dbReference>
<accession>L8JT06</accession>
<feature type="active site" description="Nucleophile" evidence="9">
    <location>
        <position position="376"/>
    </location>
</feature>
<keyword evidence="5 11" id="KW-0378">Hydrolase</keyword>